<accession>A0A6P5YMM5</accession>
<evidence type="ECO:0000256" key="3">
    <source>
        <dbReference type="RuleBase" id="RU361155"/>
    </source>
</evidence>
<evidence type="ECO:0000256" key="2">
    <source>
        <dbReference type="ARBA" id="ARBA00022679"/>
    </source>
</evidence>
<keyword evidence="2 3" id="KW-0808">Transferase</keyword>
<evidence type="ECO:0000313" key="6">
    <source>
        <dbReference type="RefSeq" id="XP_022741773.1"/>
    </source>
</evidence>
<gene>
    <name evidence="6" type="primary">LOC111293226</name>
</gene>
<sequence length="126" mass="14463">MASVSFKSPSLLFVSKVHVSVTLTQDASACQEAYGPFGYHVWLYWKASLESPKKVLFMKYEDMKKEPLVCVRKLAEFLGLERPFSSSDYFRKDLVGDWVNHLTPEMAEILDRITKEKFQGTGLSFQ</sequence>
<dbReference type="OrthoDB" id="205623at2759"/>
<dbReference type="KEGG" id="dzi:111293226"/>
<dbReference type="GeneID" id="111293226"/>
<dbReference type="Proteomes" id="UP000515121">
    <property type="component" value="Unplaced"/>
</dbReference>
<reference evidence="6" key="1">
    <citation type="submission" date="2025-08" db="UniProtKB">
        <authorList>
            <consortium name="RefSeq"/>
        </authorList>
    </citation>
    <scope>IDENTIFICATION</scope>
    <source>
        <tissue evidence="6">Fruit stalk</tissue>
    </source>
</reference>
<dbReference type="GO" id="GO:0008146">
    <property type="term" value="F:sulfotransferase activity"/>
    <property type="evidence" value="ECO:0007669"/>
    <property type="project" value="InterPro"/>
</dbReference>
<dbReference type="Gene3D" id="3.40.50.300">
    <property type="entry name" value="P-loop containing nucleotide triphosphate hydrolases"/>
    <property type="match status" value="1"/>
</dbReference>
<organism evidence="5 6">
    <name type="scientific">Durio zibethinus</name>
    <name type="common">Durian</name>
    <dbReference type="NCBI Taxonomy" id="66656"/>
    <lineage>
        <taxon>Eukaryota</taxon>
        <taxon>Viridiplantae</taxon>
        <taxon>Streptophyta</taxon>
        <taxon>Embryophyta</taxon>
        <taxon>Tracheophyta</taxon>
        <taxon>Spermatophyta</taxon>
        <taxon>Magnoliopsida</taxon>
        <taxon>eudicotyledons</taxon>
        <taxon>Gunneridae</taxon>
        <taxon>Pentapetalae</taxon>
        <taxon>rosids</taxon>
        <taxon>malvids</taxon>
        <taxon>Malvales</taxon>
        <taxon>Malvaceae</taxon>
        <taxon>Helicteroideae</taxon>
        <taxon>Durio</taxon>
    </lineage>
</organism>
<dbReference type="RefSeq" id="XP_022741773.1">
    <property type="nucleotide sequence ID" value="XM_022886038.1"/>
</dbReference>
<dbReference type="SUPFAM" id="SSF52540">
    <property type="entry name" value="P-loop containing nucleoside triphosphate hydrolases"/>
    <property type="match status" value="1"/>
</dbReference>
<dbReference type="EC" id="2.8.2.-" evidence="3"/>
<feature type="domain" description="Sulfotransferase" evidence="4">
    <location>
        <begin position="85"/>
        <end position="122"/>
    </location>
</feature>
<proteinExistence type="inferred from homology"/>
<evidence type="ECO:0000256" key="1">
    <source>
        <dbReference type="ARBA" id="ARBA00005771"/>
    </source>
</evidence>
<dbReference type="InterPro" id="IPR027417">
    <property type="entry name" value="P-loop_NTPase"/>
</dbReference>
<feature type="domain" description="Sulfotransferase" evidence="4">
    <location>
        <begin position="31"/>
        <end position="81"/>
    </location>
</feature>
<evidence type="ECO:0000313" key="5">
    <source>
        <dbReference type="Proteomes" id="UP000515121"/>
    </source>
</evidence>
<name>A0A6P5YMM5_DURZI</name>
<evidence type="ECO:0000259" key="4">
    <source>
        <dbReference type="Pfam" id="PF00685"/>
    </source>
</evidence>
<dbReference type="Pfam" id="PF00685">
    <property type="entry name" value="Sulfotransfer_1"/>
    <property type="match status" value="2"/>
</dbReference>
<comment type="similarity">
    <text evidence="1 3">Belongs to the sulfotransferase 1 family.</text>
</comment>
<dbReference type="AlphaFoldDB" id="A0A6P5YMM5"/>
<keyword evidence="5" id="KW-1185">Reference proteome</keyword>
<dbReference type="InterPro" id="IPR000863">
    <property type="entry name" value="Sulfotransferase_dom"/>
</dbReference>
<dbReference type="PANTHER" id="PTHR11783">
    <property type="entry name" value="SULFOTRANSFERASE SULT"/>
    <property type="match status" value="1"/>
</dbReference>
<protein>
    <recommendedName>
        <fullName evidence="3">Sulfotransferase</fullName>
        <ecNumber evidence="3">2.8.2.-</ecNumber>
    </recommendedName>
</protein>